<dbReference type="EMBL" id="SMAL01000003">
    <property type="protein sequence ID" value="TCT15672.1"/>
    <property type="molecule type" value="Genomic_DNA"/>
</dbReference>
<keyword evidence="3 8" id="KW-0813">Transport</keyword>
<evidence type="ECO:0000256" key="8">
    <source>
        <dbReference type="PIRNR" id="PIRNR005353"/>
    </source>
</evidence>
<dbReference type="InterPro" id="IPR045018">
    <property type="entry name" value="Azg-like"/>
</dbReference>
<proteinExistence type="inferred from homology"/>
<keyword evidence="4 8" id="KW-1003">Cell membrane</keyword>
<dbReference type="RefSeq" id="WP_207669174.1">
    <property type="nucleotide sequence ID" value="NZ_SMAL01000003.1"/>
</dbReference>
<dbReference type="AlphaFoldDB" id="A0A4R3MLU0"/>
<keyword evidence="6 8" id="KW-1133">Transmembrane helix</keyword>
<evidence type="ECO:0000313" key="10">
    <source>
        <dbReference type="EMBL" id="TCT15672.1"/>
    </source>
</evidence>
<feature type="transmembrane region" description="Helical" evidence="9">
    <location>
        <begin position="251"/>
        <end position="273"/>
    </location>
</feature>
<sequence>MEKFFKLKENGTNVKTEVLAGITTFMTMAYILIVNPNILSTTGMDRGALFTATALASIIGTLIMAIAANYPFALAPGMGLNAYFAYYVATQYGWEIALTAIFVEGLIFIVLTLINVREAIFNTIPNSLKYGVGAGIGLFIALIGFKNAGIITASPATYITLGDITHVTVVLAVIGVILTAILVSRKVKGAILIGILATYVLGIIAQLTGWYVVNADIGQYDLIPNGIIGSIPSISTIALQFDFSNFFSLDFFVVVFAFLFVDLFDTLGTLIGVSSKAGYLDEQGRLPRAKQALLADAIATTAGAVLGTSTTTTYVESAAGVADGGRTGLTAVVTAIFFGLALFFSPIFLAIPGFATAPALIIVGFYMLDSIKKIDFDDYTEAIPAFLAIIAMPFTFSISEGISFGIISYTLIKLFTGKAKDVNWLMYILTILFILYYVFIG</sequence>
<evidence type="ECO:0000256" key="5">
    <source>
        <dbReference type="ARBA" id="ARBA00022692"/>
    </source>
</evidence>
<evidence type="ECO:0000313" key="11">
    <source>
        <dbReference type="Proteomes" id="UP000294902"/>
    </source>
</evidence>
<dbReference type="Pfam" id="PF00860">
    <property type="entry name" value="Xan_ur_permease"/>
    <property type="match status" value="1"/>
</dbReference>
<evidence type="ECO:0000256" key="7">
    <source>
        <dbReference type="ARBA" id="ARBA00023136"/>
    </source>
</evidence>
<dbReference type="PANTHER" id="PTHR43337">
    <property type="entry name" value="XANTHINE/URACIL PERMEASE C887.17-RELATED"/>
    <property type="match status" value="1"/>
</dbReference>
<dbReference type="GO" id="GO:0005886">
    <property type="term" value="C:plasma membrane"/>
    <property type="evidence" value="ECO:0007669"/>
    <property type="project" value="UniProtKB-SubCell"/>
</dbReference>
<keyword evidence="11" id="KW-1185">Reference proteome</keyword>
<feature type="transmembrane region" description="Helical" evidence="9">
    <location>
        <begin position="327"/>
        <end position="344"/>
    </location>
</feature>
<comment type="caution">
    <text evidence="10">The sequence shown here is derived from an EMBL/GenBank/DDBJ whole genome shotgun (WGS) entry which is preliminary data.</text>
</comment>
<feature type="transmembrane region" description="Helical" evidence="9">
    <location>
        <begin position="190"/>
        <end position="213"/>
    </location>
</feature>
<comment type="similarity">
    <text evidence="2 8">Belongs to the nucleobase:cation symporter-2 (NCS2) (TC 2.A.40) family. Azg-like subfamily.</text>
</comment>
<feature type="transmembrane region" description="Helical" evidence="9">
    <location>
        <begin position="165"/>
        <end position="183"/>
    </location>
</feature>
<evidence type="ECO:0000256" key="6">
    <source>
        <dbReference type="ARBA" id="ARBA00022989"/>
    </source>
</evidence>
<evidence type="ECO:0000256" key="4">
    <source>
        <dbReference type="ARBA" id="ARBA00022475"/>
    </source>
</evidence>
<dbReference type="Proteomes" id="UP000294902">
    <property type="component" value="Unassembled WGS sequence"/>
</dbReference>
<feature type="transmembrane region" description="Helical" evidence="9">
    <location>
        <begin position="293"/>
        <end position="315"/>
    </location>
</feature>
<protein>
    <submittedName>
        <fullName evidence="10">AGZA family xanthine/uracil permease-like MFS transporter</fullName>
    </submittedName>
</protein>
<feature type="transmembrane region" description="Helical" evidence="9">
    <location>
        <begin position="92"/>
        <end position="116"/>
    </location>
</feature>
<feature type="transmembrane region" description="Helical" evidence="9">
    <location>
        <begin position="424"/>
        <end position="440"/>
    </location>
</feature>
<name>A0A4R3MLU0_9FIRM</name>
<dbReference type="PANTHER" id="PTHR43337:SF1">
    <property type="entry name" value="XANTHINE_URACIL PERMEASE C887.17-RELATED"/>
    <property type="match status" value="1"/>
</dbReference>
<keyword evidence="7 8" id="KW-0472">Membrane</keyword>
<feature type="transmembrane region" description="Helical" evidence="9">
    <location>
        <begin position="18"/>
        <end position="35"/>
    </location>
</feature>
<dbReference type="PIRSF" id="PIRSF005353">
    <property type="entry name" value="PbuG"/>
    <property type="match status" value="1"/>
</dbReference>
<accession>A0A4R3MLU0</accession>
<reference evidence="10 11" key="1">
    <citation type="submission" date="2019-03" db="EMBL/GenBank/DDBJ databases">
        <title>Genomic Encyclopedia of Type Strains, Phase IV (KMG-IV): sequencing the most valuable type-strain genomes for metagenomic binning, comparative biology and taxonomic classification.</title>
        <authorList>
            <person name="Goeker M."/>
        </authorList>
    </citation>
    <scope>NUCLEOTIDE SEQUENCE [LARGE SCALE GENOMIC DNA]</scope>
    <source>
        <strain evidence="10 11">DSM 24629</strain>
    </source>
</reference>
<evidence type="ECO:0000256" key="2">
    <source>
        <dbReference type="ARBA" id="ARBA00005697"/>
    </source>
</evidence>
<gene>
    <name evidence="10" type="ORF">EDC18_103383</name>
</gene>
<dbReference type="InterPro" id="IPR006043">
    <property type="entry name" value="NCS2"/>
</dbReference>
<evidence type="ECO:0000256" key="1">
    <source>
        <dbReference type="ARBA" id="ARBA00004651"/>
    </source>
</evidence>
<dbReference type="InterPro" id="IPR026033">
    <property type="entry name" value="Azg-like_bact_archaea"/>
</dbReference>
<dbReference type="GO" id="GO:0005345">
    <property type="term" value="F:purine nucleobase transmembrane transporter activity"/>
    <property type="evidence" value="ECO:0007669"/>
    <property type="project" value="TreeGrafter"/>
</dbReference>
<organism evidence="10 11">
    <name type="scientific">Natranaerovirga pectinivora</name>
    <dbReference type="NCBI Taxonomy" id="682400"/>
    <lineage>
        <taxon>Bacteria</taxon>
        <taxon>Bacillati</taxon>
        <taxon>Bacillota</taxon>
        <taxon>Clostridia</taxon>
        <taxon>Lachnospirales</taxon>
        <taxon>Natranaerovirgaceae</taxon>
        <taxon>Natranaerovirga</taxon>
    </lineage>
</organism>
<evidence type="ECO:0000256" key="9">
    <source>
        <dbReference type="SAM" id="Phobius"/>
    </source>
</evidence>
<feature type="transmembrane region" description="Helical" evidence="9">
    <location>
        <begin position="47"/>
        <end position="72"/>
    </location>
</feature>
<evidence type="ECO:0000256" key="3">
    <source>
        <dbReference type="ARBA" id="ARBA00022448"/>
    </source>
</evidence>
<feature type="transmembrane region" description="Helical" evidence="9">
    <location>
        <begin position="388"/>
        <end position="412"/>
    </location>
</feature>
<feature type="transmembrane region" description="Helical" evidence="9">
    <location>
        <begin position="128"/>
        <end position="145"/>
    </location>
</feature>
<keyword evidence="5 8" id="KW-0812">Transmembrane</keyword>
<comment type="subcellular location">
    <subcellularLocation>
        <location evidence="1 8">Cell membrane</location>
        <topology evidence="1 8">Multi-pass membrane protein</topology>
    </subcellularLocation>
</comment>